<dbReference type="AlphaFoldDB" id="A0A850H055"/>
<feature type="transmembrane region" description="Helical" evidence="1">
    <location>
        <begin position="146"/>
        <end position="164"/>
    </location>
</feature>
<protein>
    <submittedName>
        <fullName evidence="2">DUF2975 domain-containing protein</fullName>
    </submittedName>
</protein>
<dbReference type="EMBL" id="JABWGV010000003">
    <property type="protein sequence ID" value="NVD45261.1"/>
    <property type="molecule type" value="Genomic_DNA"/>
</dbReference>
<keyword evidence="1" id="KW-1133">Transmembrane helix</keyword>
<evidence type="ECO:0000256" key="1">
    <source>
        <dbReference type="SAM" id="Phobius"/>
    </source>
</evidence>
<evidence type="ECO:0000313" key="2">
    <source>
        <dbReference type="EMBL" id="NVD45261.1"/>
    </source>
</evidence>
<dbReference type="InterPro" id="IPR021354">
    <property type="entry name" value="DUF2975"/>
</dbReference>
<sequence>MTVRPSDPLLAVARVLILIGQGIMGIAAAALVVGIPLLVVLQDRVTAEMREETGRTDIAFPLLPVLGVMAIGLAVVVLAFFFLRHMRRIVDTVGEGDPFVPENADRLTAMAWLMLGIQLLVIPAAALTIYIQRVFEEVNASIDTDVDFSGILLVIVLFILARVFRHGTSLRADLEGTV</sequence>
<proteinExistence type="predicted"/>
<reference evidence="2 3" key="1">
    <citation type="submission" date="2020-06" db="EMBL/GenBank/DDBJ databases">
        <title>Altererythrobacter sp. HHU K3-1.</title>
        <authorList>
            <person name="Zhang D."/>
            <person name="Xue H."/>
        </authorList>
    </citation>
    <scope>NUCLEOTIDE SEQUENCE [LARGE SCALE GENOMIC DNA]</scope>
    <source>
        <strain evidence="2 3">HHU K3-1</strain>
    </source>
</reference>
<name>A0A850H055_9SPHN</name>
<gene>
    <name evidence="2" type="ORF">HUV48_09565</name>
</gene>
<dbReference type="Proteomes" id="UP000561438">
    <property type="component" value="Unassembled WGS sequence"/>
</dbReference>
<keyword evidence="1" id="KW-0812">Transmembrane</keyword>
<comment type="caution">
    <text evidence="2">The sequence shown here is derived from an EMBL/GenBank/DDBJ whole genome shotgun (WGS) entry which is preliminary data.</text>
</comment>
<feature type="transmembrane region" description="Helical" evidence="1">
    <location>
        <begin position="12"/>
        <end position="38"/>
    </location>
</feature>
<accession>A0A850H055</accession>
<dbReference type="RefSeq" id="WP_176267559.1">
    <property type="nucleotide sequence ID" value="NZ_JABWGV010000003.1"/>
</dbReference>
<feature type="transmembrane region" description="Helical" evidence="1">
    <location>
        <begin position="111"/>
        <end position="131"/>
    </location>
</feature>
<keyword evidence="3" id="KW-1185">Reference proteome</keyword>
<keyword evidence="1" id="KW-0472">Membrane</keyword>
<dbReference type="Pfam" id="PF11188">
    <property type="entry name" value="DUF2975"/>
    <property type="match status" value="1"/>
</dbReference>
<feature type="transmembrane region" description="Helical" evidence="1">
    <location>
        <begin position="58"/>
        <end position="83"/>
    </location>
</feature>
<organism evidence="2 3">
    <name type="scientific">Qipengyuania atrilutea</name>
    <dbReference type="NCBI Taxonomy" id="2744473"/>
    <lineage>
        <taxon>Bacteria</taxon>
        <taxon>Pseudomonadati</taxon>
        <taxon>Pseudomonadota</taxon>
        <taxon>Alphaproteobacteria</taxon>
        <taxon>Sphingomonadales</taxon>
        <taxon>Erythrobacteraceae</taxon>
        <taxon>Qipengyuania</taxon>
    </lineage>
</organism>
<evidence type="ECO:0000313" key="3">
    <source>
        <dbReference type="Proteomes" id="UP000561438"/>
    </source>
</evidence>